<dbReference type="Proteomes" id="UP000637578">
    <property type="component" value="Unassembled WGS sequence"/>
</dbReference>
<comment type="caution">
    <text evidence="1">The sequence shown here is derived from an EMBL/GenBank/DDBJ whole genome shotgun (WGS) entry which is preliminary data.</text>
</comment>
<reference evidence="1" key="1">
    <citation type="journal article" date="2014" name="Int. J. Syst. Evol. Microbiol.">
        <title>Complete genome sequence of Corynebacterium casei LMG S-19264T (=DSM 44701T), isolated from a smear-ripened cheese.</title>
        <authorList>
            <consortium name="US DOE Joint Genome Institute (JGI-PGF)"/>
            <person name="Walter F."/>
            <person name="Albersmeier A."/>
            <person name="Kalinowski J."/>
            <person name="Ruckert C."/>
        </authorList>
    </citation>
    <scope>NUCLEOTIDE SEQUENCE</scope>
    <source>
        <strain evidence="1">CGMCC 4.5737</strain>
    </source>
</reference>
<dbReference type="EMBL" id="BMMK01000006">
    <property type="protein sequence ID" value="GGM46894.1"/>
    <property type="molecule type" value="Genomic_DNA"/>
</dbReference>
<gene>
    <name evidence="1" type="ORF">GCM10012275_17430</name>
</gene>
<evidence type="ECO:0000313" key="2">
    <source>
        <dbReference type="Proteomes" id="UP000637578"/>
    </source>
</evidence>
<name>A0A8J3CCQ5_9PSEU</name>
<dbReference type="SUPFAM" id="SSF51735">
    <property type="entry name" value="NAD(P)-binding Rossmann-fold domains"/>
    <property type="match status" value="1"/>
</dbReference>
<dbReference type="Gene3D" id="3.40.50.720">
    <property type="entry name" value="NAD(P)-binding Rossmann-like Domain"/>
    <property type="match status" value="1"/>
</dbReference>
<protein>
    <submittedName>
        <fullName evidence="1">Reductase</fullName>
    </submittedName>
</protein>
<organism evidence="1 2">
    <name type="scientific">Longimycelium tulufanense</name>
    <dbReference type="NCBI Taxonomy" id="907463"/>
    <lineage>
        <taxon>Bacteria</taxon>
        <taxon>Bacillati</taxon>
        <taxon>Actinomycetota</taxon>
        <taxon>Actinomycetes</taxon>
        <taxon>Pseudonocardiales</taxon>
        <taxon>Pseudonocardiaceae</taxon>
        <taxon>Longimycelium</taxon>
    </lineage>
</organism>
<accession>A0A8J3CCQ5</accession>
<dbReference type="InterPro" id="IPR036291">
    <property type="entry name" value="NAD(P)-bd_dom_sf"/>
</dbReference>
<sequence length="331" mass="34639">MLSKAVAAEVVGRGHDVVCAARGTSGLVPGGARLVRIDRNEPDAYAPLSGGWFDAVVDVAWMSYRWVTEALRALGDNAGHWTFVSSMNVYADKNTCGQGIDAPLVEPVRGEGDPGQQDPPDRYGGVKVASEMAVREAVGDRAFVLRSGLIVGPDDPTDRFGYWPARLSRGGRVVVPDVPDQLTQYVDVRDLASWVVDAAESRLVGTFDGACAPLPLGKLLGGVAAVVAPPGTELVPVAPKVLTEMGVSPWAGPNSLPLWLPAGCAGFTAHDVAPSLAAGLRIRPLADTVRAALADERRRGLDRPGVAGLTPTKENEVLSGLDGEPIFAPNG</sequence>
<evidence type="ECO:0000313" key="1">
    <source>
        <dbReference type="EMBL" id="GGM46894.1"/>
    </source>
</evidence>
<proteinExistence type="predicted"/>
<keyword evidence="2" id="KW-1185">Reference proteome</keyword>
<dbReference type="AlphaFoldDB" id="A0A8J3CCQ5"/>
<reference evidence="1" key="2">
    <citation type="submission" date="2020-09" db="EMBL/GenBank/DDBJ databases">
        <authorList>
            <person name="Sun Q."/>
            <person name="Zhou Y."/>
        </authorList>
    </citation>
    <scope>NUCLEOTIDE SEQUENCE</scope>
    <source>
        <strain evidence="1">CGMCC 4.5737</strain>
    </source>
</reference>